<evidence type="ECO:0000313" key="1">
    <source>
        <dbReference type="EMBL" id="MBP1993320.1"/>
    </source>
</evidence>
<dbReference type="RefSeq" id="WP_281068881.1">
    <property type="nucleotide sequence ID" value="NZ_JAGGLB010000018.1"/>
</dbReference>
<comment type="caution">
    <text evidence="1">The sequence shown here is derived from an EMBL/GenBank/DDBJ whole genome shotgun (WGS) entry which is preliminary data.</text>
</comment>
<proteinExistence type="predicted"/>
<accession>A0ABS4J0H5</accession>
<reference evidence="1 2" key="1">
    <citation type="submission" date="2021-03" db="EMBL/GenBank/DDBJ databases">
        <title>Genomic Encyclopedia of Type Strains, Phase IV (KMG-IV): sequencing the most valuable type-strain genomes for metagenomic binning, comparative biology and taxonomic classification.</title>
        <authorList>
            <person name="Goeker M."/>
        </authorList>
    </citation>
    <scope>NUCLEOTIDE SEQUENCE [LARGE SCALE GENOMIC DNA]</scope>
    <source>
        <strain evidence="1 2">DSM 26048</strain>
    </source>
</reference>
<gene>
    <name evidence="1" type="ORF">J2Z66_004941</name>
</gene>
<evidence type="ECO:0000313" key="2">
    <source>
        <dbReference type="Proteomes" id="UP001519287"/>
    </source>
</evidence>
<protein>
    <submittedName>
        <fullName evidence="1">Uncharacterized protein</fullName>
    </submittedName>
</protein>
<organism evidence="1 2">
    <name type="scientific">Paenibacillus eucommiae</name>
    <dbReference type="NCBI Taxonomy" id="1355755"/>
    <lineage>
        <taxon>Bacteria</taxon>
        <taxon>Bacillati</taxon>
        <taxon>Bacillota</taxon>
        <taxon>Bacilli</taxon>
        <taxon>Bacillales</taxon>
        <taxon>Paenibacillaceae</taxon>
        <taxon>Paenibacillus</taxon>
    </lineage>
</organism>
<dbReference type="Proteomes" id="UP001519287">
    <property type="component" value="Unassembled WGS sequence"/>
</dbReference>
<name>A0ABS4J0H5_9BACL</name>
<sequence length="41" mass="4535">MIFIVKVRLLSELVLLTMKIIVKASGPPQLIAFFICSACAR</sequence>
<dbReference type="EMBL" id="JAGGLB010000018">
    <property type="protein sequence ID" value="MBP1993320.1"/>
    <property type="molecule type" value="Genomic_DNA"/>
</dbReference>
<keyword evidence="2" id="KW-1185">Reference proteome</keyword>